<sequence length="393" mass="44220">MSETTFNILMYSHDTYGLGHIRRTMAIAAALQENGVNVLILTGSPIAGRYSFPTGIDFVRMPGMIKQTNTIYLPHSIRVDPRHAIHIRRSIIEATAKAFDPHIFIVDKVPLGLKGEISSTLEWFKRKRPRSRVILGLRDILDDAQSTRSEWAEKGYNDILDKLYDEIWIYGRQDLYDPIAEYAIPRNIAAKTTFVGYIPRLTPSCLNGSGNGSRPPGRKQQVLVTIGGGGDGYAVLDNWLTMLEKWPNPPFSTQMITGPFLSGERRDQLAERAKRQGVRFAGFCKSLEKKIACSDLVVSMGGYNTVCEILSLNKPSLLIPRNNPRMEQQIRAMVMSQRGLVEYIPWDAMTPELLRQKTEVLLDHPQSYIDAVTAFSMTGLEKMRGRVAEFRGA</sequence>
<protein>
    <submittedName>
        <fullName evidence="2">Predicted glycosyl transferase</fullName>
    </submittedName>
</protein>
<dbReference type="Gene3D" id="3.40.50.2000">
    <property type="entry name" value="Glycogen Phosphorylase B"/>
    <property type="match status" value="1"/>
</dbReference>
<dbReference type="Pfam" id="PF04101">
    <property type="entry name" value="Glyco_tran_28_C"/>
    <property type="match status" value="1"/>
</dbReference>
<evidence type="ECO:0000313" key="3">
    <source>
        <dbReference type="Proteomes" id="UP000198771"/>
    </source>
</evidence>
<dbReference type="GO" id="GO:0016758">
    <property type="term" value="F:hexosyltransferase activity"/>
    <property type="evidence" value="ECO:0007669"/>
    <property type="project" value="InterPro"/>
</dbReference>
<gene>
    <name evidence="2" type="ORF">SAMN05660653_00423</name>
</gene>
<proteinExistence type="predicted"/>
<accession>A0A1G6AK25</accession>
<name>A0A1G6AK25_9BACT</name>
<dbReference type="PANTHER" id="PTHR21015">
    <property type="entry name" value="UDP-N-ACETYLGLUCOSAMINE--N-ACETYLMURAMYL-(PENTAPEPTIDE) PYROPHOSPHORYL-UNDECAPRENOL N-ACETYLGLUCOSAMINE TRANSFERASE 1"/>
    <property type="match status" value="1"/>
</dbReference>
<dbReference type="PANTHER" id="PTHR21015:SF28">
    <property type="entry name" value="SLL1722 PROTEIN"/>
    <property type="match status" value="1"/>
</dbReference>
<reference evidence="2 3" key="1">
    <citation type="submission" date="2016-10" db="EMBL/GenBank/DDBJ databases">
        <authorList>
            <person name="de Groot N.N."/>
        </authorList>
    </citation>
    <scope>NUCLEOTIDE SEQUENCE [LARGE SCALE GENOMIC DNA]</scope>
    <source>
        <strain evidence="2 3">ASO4-2</strain>
    </source>
</reference>
<dbReference type="Proteomes" id="UP000198771">
    <property type="component" value="Unassembled WGS sequence"/>
</dbReference>
<organism evidence="2 3">
    <name type="scientific">Desulfonatronum thiosulfatophilum</name>
    <dbReference type="NCBI Taxonomy" id="617002"/>
    <lineage>
        <taxon>Bacteria</taxon>
        <taxon>Pseudomonadati</taxon>
        <taxon>Thermodesulfobacteriota</taxon>
        <taxon>Desulfovibrionia</taxon>
        <taxon>Desulfovibrionales</taxon>
        <taxon>Desulfonatronaceae</taxon>
        <taxon>Desulfonatronum</taxon>
    </lineage>
</organism>
<dbReference type="OrthoDB" id="9802126at2"/>
<evidence type="ECO:0000259" key="1">
    <source>
        <dbReference type="Pfam" id="PF04101"/>
    </source>
</evidence>
<dbReference type="RefSeq" id="WP_092116741.1">
    <property type="nucleotide sequence ID" value="NZ_FMXO01000002.1"/>
</dbReference>
<keyword evidence="2" id="KW-0808">Transferase</keyword>
<feature type="domain" description="Glycosyl transferase family 28 C-terminal" evidence="1">
    <location>
        <begin position="266"/>
        <end position="369"/>
    </location>
</feature>
<dbReference type="AlphaFoldDB" id="A0A1G6AK25"/>
<dbReference type="STRING" id="617002.SAMN05660653_00423"/>
<dbReference type="SUPFAM" id="SSF53756">
    <property type="entry name" value="UDP-Glycosyltransferase/glycogen phosphorylase"/>
    <property type="match status" value="1"/>
</dbReference>
<dbReference type="EMBL" id="FMXO01000002">
    <property type="protein sequence ID" value="SDB08768.1"/>
    <property type="molecule type" value="Genomic_DNA"/>
</dbReference>
<dbReference type="InterPro" id="IPR007235">
    <property type="entry name" value="Glyco_trans_28_C"/>
</dbReference>
<evidence type="ECO:0000313" key="2">
    <source>
        <dbReference type="EMBL" id="SDB08768.1"/>
    </source>
</evidence>
<keyword evidence="3" id="KW-1185">Reference proteome</keyword>